<reference evidence="2 3" key="1">
    <citation type="submission" date="2020-08" db="EMBL/GenBank/DDBJ databases">
        <title>Sequencing the genomes of 1000 actinobacteria strains.</title>
        <authorList>
            <person name="Klenk H.-P."/>
        </authorList>
    </citation>
    <scope>NUCLEOTIDE SEQUENCE [LARGE SCALE GENOMIC DNA]</scope>
    <source>
        <strain evidence="2 3">DSM 45582</strain>
    </source>
</reference>
<name>A0A840NI99_9PSEU</name>
<evidence type="ECO:0000313" key="3">
    <source>
        <dbReference type="Proteomes" id="UP000580474"/>
    </source>
</evidence>
<accession>A0A840NI99</accession>
<gene>
    <name evidence="2" type="ORF">BJ969_003106</name>
</gene>
<proteinExistence type="predicted"/>
<sequence>MSQYETVVMAGGASATRLRGGRDRGGSDWPRQPASGTEGGFIGLSGHLRYPTTAVR</sequence>
<dbReference type="EMBL" id="JACHIV010000001">
    <property type="protein sequence ID" value="MBB5070018.1"/>
    <property type="molecule type" value="Genomic_DNA"/>
</dbReference>
<evidence type="ECO:0000313" key="2">
    <source>
        <dbReference type="EMBL" id="MBB5070018.1"/>
    </source>
</evidence>
<evidence type="ECO:0000256" key="1">
    <source>
        <dbReference type="SAM" id="MobiDB-lite"/>
    </source>
</evidence>
<dbReference type="AlphaFoldDB" id="A0A840NI99"/>
<keyword evidence="3" id="KW-1185">Reference proteome</keyword>
<comment type="caution">
    <text evidence="2">The sequence shown here is derived from an EMBL/GenBank/DDBJ whole genome shotgun (WGS) entry which is preliminary data.</text>
</comment>
<protein>
    <submittedName>
        <fullName evidence="2">Uncharacterized protein</fullName>
    </submittedName>
</protein>
<feature type="region of interest" description="Disordered" evidence="1">
    <location>
        <begin position="10"/>
        <end position="45"/>
    </location>
</feature>
<organism evidence="2 3">
    <name type="scientific">Saccharopolyspora gloriosae</name>
    <dbReference type="NCBI Taxonomy" id="455344"/>
    <lineage>
        <taxon>Bacteria</taxon>
        <taxon>Bacillati</taxon>
        <taxon>Actinomycetota</taxon>
        <taxon>Actinomycetes</taxon>
        <taxon>Pseudonocardiales</taxon>
        <taxon>Pseudonocardiaceae</taxon>
        <taxon>Saccharopolyspora</taxon>
    </lineage>
</organism>
<dbReference type="Proteomes" id="UP000580474">
    <property type="component" value="Unassembled WGS sequence"/>
</dbReference>